<dbReference type="InterPro" id="IPR038305">
    <property type="entry name" value="HeLo_sf"/>
</dbReference>
<reference evidence="4 5" key="1">
    <citation type="journal article" date="2009" name="PLoS Genet.">
        <title>The genome of Nectria haematococca: contribution of supernumerary chromosomes to gene expansion.</title>
        <authorList>
            <person name="Coleman J.J."/>
            <person name="Rounsley S.D."/>
            <person name="Rodriguez-Carres M."/>
            <person name="Kuo A."/>
            <person name="Wasmann C.C."/>
            <person name="Grimwood J."/>
            <person name="Schmutz J."/>
            <person name="Taga M."/>
            <person name="White G.J."/>
            <person name="Zhou S."/>
            <person name="Schwartz D.C."/>
            <person name="Freitag M."/>
            <person name="Ma L.J."/>
            <person name="Danchin E.G."/>
            <person name="Henrissat B."/>
            <person name="Coutinho P.M."/>
            <person name="Nelson D.R."/>
            <person name="Straney D."/>
            <person name="Napoli C.A."/>
            <person name="Barker B.M."/>
            <person name="Gribskov M."/>
            <person name="Rep M."/>
            <person name="Kroken S."/>
            <person name="Molnar I."/>
            <person name="Rensing C."/>
            <person name="Kennell J.C."/>
            <person name="Zamora J."/>
            <person name="Farman M.L."/>
            <person name="Selker E.U."/>
            <person name="Salamov A."/>
            <person name="Shapiro H."/>
            <person name="Pangilinan J."/>
            <person name="Lindquist E."/>
            <person name="Lamers C."/>
            <person name="Grigoriev I.V."/>
            <person name="Geiser D.M."/>
            <person name="Covert S.F."/>
            <person name="Temporini E."/>
            <person name="Vanetten H.D."/>
        </authorList>
    </citation>
    <scope>NUCLEOTIDE SEQUENCE [LARGE SCALE GENOMIC DNA]</scope>
    <source>
        <strain evidence="5">ATCC MYA-4622 / CBS 123669 / FGSC 9596 / NRRL 45880 / 77-13-4</strain>
    </source>
</reference>
<evidence type="ECO:0000259" key="2">
    <source>
        <dbReference type="Pfam" id="PF14479"/>
    </source>
</evidence>
<dbReference type="RefSeq" id="XP_003052801.1">
    <property type="nucleotide sequence ID" value="XM_003052755.1"/>
</dbReference>
<dbReference type="KEGG" id="nhe:NECHADRAFT_36311"/>
<dbReference type="VEuPathDB" id="FungiDB:NECHADRAFT_36311"/>
<organism evidence="4 5">
    <name type="scientific">Fusarium vanettenii (strain ATCC MYA-4622 / CBS 123669 / FGSC 9596 / NRRL 45880 / 77-13-4)</name>
    <name type="common">Fusarium solani subsp. pisi</name>
    <dbReference type="NCBI Taxonomy" id="660122"/>
    <lineage>
        <taxon>Eukaryota</taxon>
        <taxon>Fungi</taxon>
        <taxon>Dikarya</taxon>
        <taxon>Ascomycota</taxon>
        <taxon>Pezizomycotina</taxon>
        <taxon>Sordariomycetes</taxon>
        <taxon>Hypocreomycetidae</taxon>
        <taxon>Hypocreales</taxon>
        <taxon>Nectriaceae</taxon>
        <taxon>Fusarium</taxon>
        <taxon>Fusarium solani species complex</taxon>
        <taxon>Fusarium vanettenii</taxon>
    </lineage>
</organism>
<keyword evidence="1" id="KW-0677">Repeat</keyword>
<dbReference type="InterPro" id="IPR027417">
    <property type="entry name" value="P-loop_NTPase"/>
</dbReference>
<name>C7YNA1_FUSV7</name>
<dbReference type="SUPFAM" id="SSF52540">
    <property type="entry name" value="P-loop containing nucleoside triphosphate hydrolases"/>
    <property type="match status" value="1"/>
</dbReference>
<dbReference type="Gene3D" id="1.20.120.1020">
    <property type="entry name" value="Prion-inhibition and propagation, HeLo domain"/>
    <property type="match status" value="1"/>
</dbReference>
<dbReference type="InterPro" id="IPR029498">
    <property type="entry name" value="HeLo_dom"/>
</dbReference>
<dbReference type="InParanoid" id="C7YNA1"/>
<dbReference type="Pfam" id="PF14479">
    <property type="entry name" value="HeLo"/>
    <property type="match status" value="1"/>
</dbReference>
<evidence type="ECO:0000313" key="4">
    <source>
        <dbReference type="EMBL" id="EEU47088.1"/>
    </source>
</evidence>
<evidence type="ECO:0000256" key="1">
    <source>
        <dbReference type="ARBA" id="ARBA00022737"/>
    </source>
</evidence>
<gene>
    <name evidence="4" type="ORF">NECHADRAFT_36311</name>
</gene>
<dbReference type="Pfam" id="PF24883">
    <property type="entry name" value="NPHP3_N"/>
    <property type="match status" value="1"/>
</dbReference>
<dbReference type="eggNOG" id="ENOG502RTJ4">
    <property type="taxonomic scope" value="Eukaryota"/>
</dbReference>
<dbReference type="HOGENOM" id="CLU_002341_2_0_1"/>
<evidence type="ECO:0000259" key="3">
    <source>
        <dbReference type="Pfam" id="PF24883"/>
    </source>
</evidence>
<feature type="domain" description="Prion-inhibition and propagation HeLo" evidence="2">
    <location>
        <begin position="11"/>
        <end position="212"/>
    </location>
</feature>
<keyword evidence="5" id="KW-1185">Reference proteome</keyword>
<feature type="non-terminal residue" evidence="4">
    <location>
        <position position="641"/>
    </location>
</feature>
<accession>C7YNA1</accession>
<feature type="domain" description="Nephrocystin 3-like N-terminal" evidence="3">
    <location>
        <begin position="278"/>
        <end position="449"/>
    </location>
</feature>
<dbReference type="GeneID" id="9671333"/>
<evidence type="ECO:0000313" key="5">
    <source>
        <dbReference type="Proteomes" id="UP000005206"/>
    </source>
</evidence>
<dbReference type="PANTHER" id="PTHR10039">
    <property type="entry name" value="AMELOGENIN"/>
    <property type="match status" value="1"/>
</dbReference>
<dbReference type="AlphaFoldDB" id="C7YNA1"/>
<dbReference type="OMA" id="RAFHEED"/>
<proteinExistence type="predicted"/>
<dbReference type="PANTHER" id="PTHR10039:SF5">
    <property type="entry name" value="NACHT DOMAIN-CONTAINING PROTEIN"/>
    <property type="match status" value="1"/>
</dbReference>
<protein>
    <submittedName>
        <fullName evidence="4">Uncharacterized protein</fullName>
    </submittedName>
</protein>
<dbReference type="InterPro" id="IPR056884">
    <property type="entry name" value="NPHP3-like_N"/>
</dbReference>
<dbReference type="EMBL" id="GG698897">
    <property type="protein sequence ID" value="EEU47088.1"/>
    <property type="molecule type" value="Genomic_DNA"/>
</dbReference>
<sequence>MTPVAVPPSPGNASVAGALKACLDILSDMCCINTLAKDWPDLQTKLDVERTLLLQWADKVKLLNDVHDRCLDQPDTHSQIIHLLHTTYNMLTDNPGLAHHFSIIAHEQVDSLPDATYLQSSWILSKPRMEKFNSEFTRQNLQTLHVPDGTPSTTRILRVMTCKAGFQYFTENIRQLVNSLNRLASSPNCLECAAQMAAEDVKECKNIDDLRKVRDAAKGIRDTIALSAEKLIVDMARRRVWANLRFEGIHERKMTLQDPHPGTFEWALKAPEPDTEWDSLTEWLESGSGIYWVCGKAGAGKSTLLKYIFNHPETKRRLSTWGGDEPVSLGSYFFWKLGIVQQRTRDGMARAVLYHILRAMPHLTPILVPTMWRFAYEEGPLESHEPLPLPSVAEVKDAFEKMAEPGVLNMKFIFVVDGLDEYSGDGARAVAFLQMLCTSPKIKILASSRPSPVFVDLFATSPKLHLHELVGGDVLQYVQDKADTHRYMRALREVDETMALILIEKLAEKACGVFLGAVLGTRILLQGFDGLERFVNLEQRIEAIPEELEDLFAYVLNLIEPCHRKQVAKLLRICFRSKESRSAEAERRRVWNRDMASVDEDMDSDEFDRKSERTLKARHRQCLALENRLASRCGGLLEVIR</sequence>
<dbReference type="Proteomes" id="UP000005206">
    <property type="component" value="Chromosome 3"/>
</dbReference>
<dbReference type="OrthoDB" id="443402at2759"/>